<name>A0A2T6ZM21_TUBBO</name>
<sequence length="408" mass="45870">MYAYVKSIATKCQLLKFVTVLADLTKKKNHQRQIRKNLLKELGLSSPATGDQFSAGNNIPIYEVAIQSQECQYPPHHHWIYEQEDIGNQWRSHLVDGKMKDKRNPRYPLHLLDPQKLQLDIPANESAIIIDSTTGVLVGLVLRNFSGGNREVLEWATGVALEATEWQKSVRVNNTGSIVIEGFTAGQRSCPKFNWVNNLNYKFKNKPIEVINNQRCRVALLFGLGWNLMKKKSHPTVVDDFQTYVKTHGLPRMTPTGQNGYSIKAGSQILEFPGEECAPPSGCISTNFSRYMHTEKNGNQYVAFWNLARTHGTEAGANFFIASYGIRICNSPDSHVAFRAADSHGTSLPLRTNDFMQTGPAFLIGNRLAQQWKKFVQGAVSDKEIEDDLVDDHADSSDEVRLSRGLYL</sequence>
<accession>A0A2T6ZM21</accession>
<dbReference type="AlphaFoldDB" id="A0A2T6ZM21"/>
<protein>
    <submittedName>
        <fullName evidence="1">Uncharacterized protein</fullName>
    </submittedName>
</protein>
<evidence type="ECO:0000313" key="2">
    <source>
        <dbReference type="Proteomes" id="UP000244722"/>
    </source>
</evidence>
<dbReference type="OrthoDB" id="5419268at2759"/>
<evidence type="ECO:0000313" key="1">
    <source>
        <dbReference type="EMBL" id="PUU76537.1"/>
    </source>
</evidence>
<keyword evidence="2" id="KW-1185">Reference proteome</keyword>
<gene>
    <name evidence="1" type="ORF">B9Z19DRAFT_990265</name>
</gene>
<comment type="caution">
    <text evidence="1">The sequence shown here is derived from an EMBL/GenBank/DDBJ whole genome shotgun (WGS) entry which is preliminary data.</text>
</comment>
<dbReference type="EMBL" id="NESQ01000185">
    <property type="protein sequence ID" value="PUU76537.1"/>
    <property type="molecule type" value="Genomic_DNA"/>
</dbReference>
<dbReference type="Proteomes" id="UP000244722">
    <property type="component" value="Unassembled WGS sequence"/>
</dbReference>
<organism evidence="1 2">
    <name type="scientific">Tuber borchii</name>
    <name type="common">White truffle</name>
    <dbReference type="NCBI Taxonomy" id="42251"/>
    <lineage>
        <taxon>Eukaryota</taxon>
        <taxon>Fungi</taxon>
        <taxon>Dikarya</taxon>
        <taxon>Ascomycota</taxon>
        <taxon>Pezizomycotina</taxon>
        <taxon>Pezizomycetes</taxon>
        <taxon>Pezizales</taxon>
        <taxon>Tuberaceae</taxon>
        <taxon>Tuber</taxon>
    </lineage>
</organism>
<reference evidence="1 2" key="1">
    <citation type="submission" date="2017-04" db="EMBL/GenBank/DDBJ databases">
        <title>Draft genome sequence of Tuber borchii Vittad., a whitish edible truffle.</title>
        <authorList>
            <consortium name="DOE Joint Genome Institute"/>
            <person name="Murat C."/>
            <person name="Kuo A."/>
            <person name="Barry K.W."/>
            <person name="Clum A."/>
            <person name="Dockter R.B."/>
            <person name="Fauchery L."/>
            <person name="Iotti M."/>
            <person name="Kohler A."/>
            <person name="Labutti K."/>
            <person name="Lindquist E.A."/>
            <person name="Lipzen A."/>
            <person name="Ohm R.A."/>
            <person name="Wang M."/>
            <person name="Grigoriev I.V."/>
            <person name="Zambonelli A."/>
            <person name="Martin F.M."/>
        </authorList>
    </citation>
    <scope>NUCLEOTIDE SEQUENCE [LARGE SCALE GENOMIC DNA]</scope>
    <source>
        <strain evidence="1 2">Tbo3840</strain>
    </source>
</reference>
<proteinExistence type="predicted"/>
<dbReference type="STRING" id="42251.A0A2T6ZM21"/>